<dbReference type="Gene3D" id="3.40.50.300">
    <property type="entry name" value="P-loop containing nucleotide triphosphate hydrolases"/>
    <property type="match status" value="1"/>
</dbReference>
<evidence type="ECO:0000313" key="9">
    <source>
        <dbReference type="EMBL" id="SIT05542.1"/>
    </source>
</evidence>
<keyword evidence="7" id="KW-0472">Membrane</keyword>
<keyword evidence="3" id="KW-0997">Cell inner membrane</keyword>
<dbReference type="AlphaFoldDB" id="A0A1N7P4K1"/>
<keyword evidence="2" id="KW-1003">Cell membrane</keyword>
<reference evidence="10" key="1">
    <citation type="submission" date="2017-01" db="EMBL/GenBank/DDBJ databases">
        <authorList>
            <person name="Varghese N."/>
            <person name="Submissions S."/>
        </authorList>
    </citation>
    <scope>NUCLEOTIDE SEQUENCE [LARGE SCALE GENOMIC DNA]</scope>
    <source>
        <strain evidence="10">DSM 22306</strain>
    </source>
</reference>
<dbReference type="GO" id="GO:0016887">
    <property type="term" value="F:ATP hydrolysis activity"/>
    <property type="evidence" value="ECO:0007669"/>
    <property type="project" value="InterPro"/>
</dbReference>
<sequence length="203" mass="22462">MLNIQDLLLELDGWPLRYDLQVQAGEIVAIQGISGVGKTTLLNLIAGYLTPDSGTIAWNQHVLNDLSVEQRPVSMLFQDHNLFEHISVLENLCLGFKTTASIQVPIQSIKNAAAYLGVDEHLNKKPATLSGGQRQRIALIRTLLRPEAIVLLDEPFAELDPVTREKAALWTRDQAKTAGKTVLLVTHQEEDVARVADRKVILT</sequence>
<proteinExistence type="predicted"/>
<evidence type="ECO:0000256" key="6">
    <source>
        <dbReference type="ARBA" id="ARBA00022967"/>
    </source>
</evidence>
<evidence type="ECO:0000256" key="5">
    <source>
        <dbReference type="ARBA" id="ARBA00022840"/>
    </source>
</evidence>
<dbReference type="SUPFAM" id="SSF52540">
    <property type="entry name" value="P-loop containing nucleoside triphosphate hydrolases"/>
    <property type="match status" value="1"/>
</dbReference>
<dbReference type="InterPro" id="IPR027417">
    <property type="entry name" value="P-loop_NTPase"/>
</dbReference>
<evidence type="ECO:0000256" key="7">
    <source>
        <dbReference type="ARBA" id="ARBA00023136"/>
    </source>
</evidence>
<dbReference type="PROSITE" id="PS00211">
    <property type="entry name" value="ABC_TRANSPORTER_1"/>
    <property type="match status" value="1"/>
</dbReference>
<name>A0A1N7P4K1_9GAMM</name>
<feature type="domain" description="ABC transporter" evidence="8">
    <location>
        <begin position="2"/>
        <end position="203"/>
    </location>
</feature>
<keyword evidence="10" id="KW-1185">Reference proteome</keyword>
<evidence type="ECO:0000256" key="2">
    <source>
        <dbReference type="ARBA" id="ARBA00022475"/>
    </source>
</evidence>
<dbReference type="OrthoDB" id="9802264at2"/>
<dbReference type="Proteomes" id="UP000185999">
    <property type="component" value="Unassembled WGS sequence"/>
</dbReference>
<evidence type="ECO:0000313" key="10">
    <source>
        <dbReference type="Proteomes" id="UP000185999"/>
    </source>
</evidence>
<evidence type="ECO:0000256" key="3">
    <source>
        <dbReference type="ARBA" id="ARBA00022519"/>
    </source>
</evidence>
<organism evidence="9 10">
    <name type="scientific">Neptunomonas antarctica</name>
    <dbReference type="NCBI Taxonomy" id="619304"/>
    <lineage>
        <taxon>Bacteria</taxon>
        <taxon>Pseudomonadati</taxon>
        <taxon>Pseudomonadota</taxon>
        <taxon>Gammaproteobacteria</taxon>
        <taxon>Oceanospirillales</taxon>
        <taxon>Oceanospirillaceae</taxon>
        <taxon>Neptunomonas</taxon>
    </lineage>
</organism>
<keyword evidence="1" id="KW-0813">Transport</keyword>
<evidence type="ECO:0000256" key="1">
    <source>
        <dbReference type="ARBA" id="ARBA00022448"/>
    </source>
</evidence>
<evidence type="ECO:0000259" key="8">
    <source>
        <dbReference type="PROSITE" id="PS50893"/>
    </source>
</evidence>
<dbReference type="PROSITE" id="PS50893">
    <property type="entry name" value="ABC_TRANSPORTER_2"/>
    <property type="match status" value="1"/>
</dbReference>
<accession>A0A1N7P4K1</accession>
<dbReference type="SMART" id="SM00382">
    <property type="entry name" value="AAA"/>
    <property type="match status" value="1"/>
</dbReference>
<dbReference type="RefSeq" id="WP_054341952.1">
    <property type="nucleotide sequence ID" value="NZ_FTOE01000012.1"/>
</dbReference>
<dbReference type="STRING" id="619304.SAMN05421760_112128"/>
<keyword evidence="4" id="KW-0547">Nucleotide-binding</keyword>
<evidence type="ECO:0000256" key="4">
    <source>
        <dbReference type="ARBA" id="ARBA00022741"/>
    </source>
</evidence>
<gene>
    <name evidence="9" type="ORF">SAMN05421760_112128</name>
</gene>
<dbReference type="GO" id="GO:0005524">
    <property type="term" value="F:ATP binding"/>
    <property type="evidence" value="ECO:0007669"/>
    <property type="project" value="UniProtKB-KW"/>
</dbReference>
<dbReference type="InterPro" id="IPR003439">
    <property type="entry name" value="ABC_transporter-like_ATP-bd"/>
</dbReference>
<keyword evidence="6" id="KW-1278">Translocase</keyword>
<dbReference type="PANTHER" id="PTHR42781">
    <property type="entry name" value="SPERMIDINE/PUTRESCINE IMPORT ATP-BINDING PROTEIN POTA"/>
    <property type="match status" value="1"/>
</dbReference>
<dbReference type="PANTHER" id="PTHR42781:SF1">
    <property type="entry name" value="THIAMINE IMPORT ATP-BINDING PROTEIN THIQ"/>
    <property type="match status" value="1"/>
</dbReference>
<dbReference type="InterPro" id="IPR017871">
    <property type="entry name" value="ABC_transporter-like_CS"/>
</dbReference>
<dbReference type="Pfam" id="PF00005">
    <property type="entry name" value="ABC_tran"/>
    <property type="match status" value="1"/>
</dbReference>
<protein>
    <submittedName>
        <fullName evidence="9">Thiamine transport system ATP-binding protein</fullName>
    </submittedName>
</protein>
<keyword evidence="5 9" id="KW-0067">ATP-binding</keyword>
<dbReference type="InterPro" id="IPR050093">
    <property type="entry name" value="ABC_SmlMolc_Importer"/>
</dbReference>
<dbReference type="InterPro" id="IPR003593">
    <property type="entry name" value="AAA+_ATPase"/>
</dbReference>
<dbReference type="EMBL" id="FTOE01000012">
    <property type="protein sequence ID" value="SIT05542.1"/>
    <property type="molecule type" value="Genomic_DNA"/>
</dbReference>